<comment type="caution">
    <text evidence="2">The sequence shown here is derived from an EMBL/GenBank/DDBJ whole genome shotgun (WGS) entry which is preliminary data.</text>
</comment>
<dbReference type="AlphaFoldDB" id="A0A2M7FMY2"/>
<sequence length="90" mass="10003">MSGVAQYDSIKGHTNGHYVVIYDSDGNDYLISDPYPTGITGKEGLYRVNKDKMLVSILTWAKQLLVVKPNNSDEVGNRARKPSFTPEIKS</sequence>
<gene>
    <name evidence="2" type="ORF">COW38_03625</name>
</gene>
<evidence type="ECO:0008006" key="4">
    <source>
        <dbReference type="Google" id="ProtNLM"/>
    </source>
</evidence>
<organism evidence="2 3">
    <name type="scientific">Candidatus Collierbacteria bacterium CG17_big_fil_post_rev_8_21_14_2_50_45_7</name>
    <dbReference type="NCBI Taxonomy" id="1974536"/>
    <lineage>
        <taxon>Bacteria</taxon>
        <taxon>Candidatus Collieribacteriota</taxon>
    </lineage>
</organism>
<evidence type="ECO:0000313" key="3">
    <source>
        <dbReference type="Proteomes" id="UP000230556"/>
    </source>
</evidence>
<feature type="region of interest" description="Disordered" evidence="1">
    <location>
        <begin position="71"/>
        <end position="90"/>
    </location>
</feature>
<dbReference type="Gene3D" id="3.90.70.10">
    <property type="entry name" value="Cysteine proteinases"/>
    <property type="match status" value="1"/>
</dbReference>
<accession>A0A2M7FMY2</accession>
<evidence type="ECO:0000256" key="1">
    <source>
        <dbReference type="SAM" id="MobiDB-lite"/>
    </source>
</evidence>
<name>A0A2M7FMY2_9BACT</name>
<dbReference type="EMBL" id="PFFO01000156">
    <property type="protein sequence ID" value="PIW07037.1"/>
    <property type="molecule type" value="Genomic_DNA"/>
</dbReference>
<evidence type="ECO:0000313" key="2">
    <source>
        <dbReference type="EMBL" id="PIW07037.1"/>
    </source>
</evidence>
<reference evidence="3" key="1">
    <citation type="submission" date="2017-09" db="EMBL/GenBank/DDBJ databases">
        <title>Depth-based differentiation of microbial function through sediment-hosted aquifers and enrichment of novel symbionts in the deep terrestrial subsurface.</title>
        <authorList>
            <person name="Probst A.J."/>
            <person name="Ladd B."/>
            <person name="Jarett J.K."/>
            <person name="Geller-Mcgrath D.E."/>
            <person name="Sieber C.M.K."/>
            <person name="Emerson J.B."/>
            <person name="Anantharaman K."/>
            <person name="Thomas B.C."/>
            <person name="Malmstrom R."/>
            <person name="Stieglmeier M."/>
            <person name="Klingl A."/>
            <person name="Woyke T."/>
            <person name="Ryan C.M."/>
            <person name="Banfield J.F."/>
        </authorList>
    </citation>
    <scope>NUCLEOTIDE SEQUENCE [LARGE SCALE GENOMIC DNA]</scope>
</reference>
<dbReference type="Proteomes" id="UP000230556">
    <property type="component" value="Unassembled WGS sequence"/>
</dbReference>
<proteinExistence type="predicted"/>
<protein>
    <recommendedName>
        <fullName evidence="4">Peptidase C39-like domain-containing protein</fullName>
    </recommendedName>
</protein>